<comment type="caution">
    <text evidence="4">The sequence shown here is derived from an EMBL/GenBank/DDBJ whole genome shotgun (WGS) entry which is preliminary data.</text>
</comment>
<accession>A0A497UZU1</accession>
<dbReference type="SMART" id="SM00867">
    <property type="entry name" value="YceI"/>
    <property type="match status" value="1"/>
</dbReference>
<dbReference type="InterPro" id="IPR036761">
    <property type="entry name" value="TTHA0802/YceI-like_sf"/>
</dbReference>
<feature type="domain" description="Lipid/polyisoprenoid-binding YceI-like" evidence="2">
    <location>
        <begin position="25"/>
        <end position="183"/>
    </location>
</feature>
<organism evidence="4 6">
    <name type="scientific">Flavobacterium lindanitolerans</name>
    <dbReference type="NCBI Taxonomy" id="428988"/>
    <lineage>
        <taxon>Bacteria</taxon>
        <taxon>Pseudomonadati</taxon>
        <taxon>Bacteroidota</taxon>
        <taxon>Flavobacteriia</taxon>
        <taxon>Flavobacteriales</taxon>
        <taxon>Flavobacteriaceae</taxon>
        <taxon>Flavobacterium</taxon>
    </lineage>
</organism>
<evidence type="ECO:0000313" key="5">
    <source>
        <dbReference type="Proteomes" id="UP000233767"/>
    </source>
</evidence>
<evidence type="ECO:0000313" key="6">
    <source>
        <dbReference type="Proteomes" id="UP000275027"/>
    </source>
</evidence>
<evidence type="ECO:0000256" key="1">
    <source>
        <dbReference type="SAM" id="SignalP"/>
    </source>
</evidence>
<dbReference type="EMBL" id="RCCB01000011">
    <property type="protein sequence ID" value="RLJ30193.1"/>
    <property type="molecule type" value="Genomic_DNA"/>
</dbReference>
<dbReference type="Gene3D" id="2.40.128.110">
    <property type="entry name" value="Lipid/polyisoprenoid-binding, YceI-like"/>
    <property type="match status" value="1"/>
</dbReference>
<feature type="signal peptide" evidence="1">
    <location>
        <begin position="1"/>
        <end position="23"/>
    </location>
</feature>
<dbReference type="AlphaFoldDB" id="A0A497UZU1"/>
<evidence type="ECO:0000259" key="2">
    <source>
        <dbReference type="SMART" id="SM00867"/>
    </source>
</evidence>
<reference evidence="4 6" key="2">
    <citation type="submission" date="2018-10" db="EMBL/GenBank/DDBJ databases">
        <title>Genomic Encyclopedia of Archaeal and Bacterial Type Strains, Phase II (KMG-II): from individual species to whole genera.</title>
        <authorList>
            <person name="Goeker M."/>
        </authorList>
    </citation>
    <scope>NUCLEOTIDE SEQUENCE [LARGE SCALE GENOMIC DNA]</scope>
    <source>
        <strain evidence="4 6">DSM 21886</strain>
    </source>
</reference>
<evidence type="ECO:0000313" key="3">
    <source>
        <dbReference type="EMBL" id="PKW21169.1"/>
    </source>
</evidence>
<gene>
    <name evidence="3" type="ORF">B0G92_2453</name>
    <name evidence="4" type="ORF">CLV50_1597</name>
</gene>
<dbReference type="InterPro" id="IPR007372">
    <property type="entry name" value="Lipid/polyisoprenoid-bd_YceI"/>
</dbReference>
<dbReference type="Pfam" id="PF04264">
    <property type="entry name" value="YceI"/>
    <property type="match status" value="1"/>
</dbReference>
<sequence>MKILKNKLPILLLFLLGTFSAQAQKYITKNGNVKFEASVPSFEEVAAESKSTSAVLETSTGDFAALTLMKGFRFKVALMEEHFNENYVESDKYPKATFKGKIEDFDASQITTTEKTVTITGDLTLHGKTKKVSSTAKISKSGTGFKITGNFIVKPEDFGIEIPKIVSKKVADKVTVDYNFLLNKQ</sequence>
<dbReference type="EMBL" id="PJND01000008">
    <property type="protein sequence ID" value="PKW21169.1"/>
    <property type="molecule type" value="Genomic_DNA"/>
</dbReference>
<dbReference type="SUPFAM" id="SSF101874">
    <property type="entry name" value="YceI-like"/>
    <property type="match status" value="1"/>
</dbReference>
<reference evidence="3 5" key="1">
    <citation type="submission" date="2017-12" db="EMBL/GenBank/DDBJ databases">
        <title>Genomic Encyclopedia of Type Strains, Phase III (KMG-III): the genomes of soil and plant-associated and newly described type strains.</title>
        <authorList>
            <person name="Whitman W."/>
        </authorList>
    </citation>
    <scope>NUCLEOTIDE SEQUENCE [LARGE SCALE GENOMIC DNA]</scope>
    <source>
        <strain evidence="3 5">IP-10</strain>
    </source>
</reference>
<keyword evidence="1" id="KW-0732">Signal</keyword>
<evidence type="ECO:0000313" key="4">
    <source>
        <dbReference type="EMBL" id="RLJ30193.1"/>
    </source>
</evidence>
<dbReference type="PANTHER" id="PTHR34406">
    <property type="entry name" value="PROTEIN YCEI"/>
    <property type="match status" value="1"/>
</dbReference>
<feature type="chain" id="PRO_5041086963" evidence="1">
    <location>
        <begin position="24"/>
        <end position="185"/>
    </location>
</feature>
<dbReference type="PANTHER" id="PTHR34406:SF1">
    <property type="entry name" value="PROTEIN YCEI"/>
    <property type="match status" value="1"/>
</dbReference>
<keyword evidence="5" id="KW-1185">Reference proteome</keyword>
<dbReference type="RefSeq" id="WP_101472483.1">
    <property type="nucleotide sequence ID" value="NZ_PJND01000008.1"/>
</dbReference>
<name>A0A497UZU1_9FLAO</name>
<dbReference type="Proteomes" id="UP000275027">
    <property type="component" value="Unassembled WGS sequence"/>
</dbReference>
<protein>
    <submittedName>
        <fullName evidence="4">YceI-like domain-containing protein</fullName>
    </submittedName>
</protein>
<proteinExistence type="predicted"/>
<dbReference type="Proteomes" id="UP000233767">
    <property type="component" value="Unassembled WGS sequence"/>
</dbReference>